<dbReference type="GO" id="GO:0000155">
    <property type="term" value="F:phosphorelay sensor kinase activity"/>
    <property type="evidence" value="ECO:0007669"/>
    <property type="project" value="InterPro"/>
</dbReference>
<name>A0A1G7AGQ2_9BACT</name>
<dbReference type="Pfam" id="PF00072">
    <property type="entry name" value="Response_reg"/>
    <property type="match status" value="1"/>
</dbReference>
<dbReference type="SMART" id="SM00387">
    <property type="entry name" value="HATPase_c"/>
    <property type="match status" value="1"/>
</dbReference>
<dbReference type="Gene3D" id="1.10.287.560">
    <property type="entry name" value="Histidine kinase CheA-like, homodimeric domain"/>
    <property type="match status" value="1"/>
</dbReference>
<keyword evidence="5 12" id="KW-0418">Kinase</keyword>
<dbReference type="InterPro" id="IPR005467">
    <property type="entry name" value="His_kinase_dom"/>
</dbReference>
<dbReference type="PRINTS" id="PR00344">
    <property type="entry name" value="BCTRLSENSOR"/>
</dbReference>
<dbReference type="PROSITE" id="PS50894">
    <property type="entry name" value="HPT"/>
    <property type="match status" value="1"/>
</dbReference>
<dbReference type="InterPro" id="IPR011006">
    <property type="entry name" value="CheY-like_superfamily"/>
</dbReference>
<keyword evidence="8" id="KW-0175">Coiled coil</keyword>
<dbReference type="InterPro" id="IPR036061">
    <property type="entry name" value="CheW-like_dom_sf"/>
</dbReference>
<protein>
    <recommendedName>
        <fullName evidence="2">histidine kinase</fullName>
        <ecNumber evidence="2">2.7.13.3</ecNumber>
    </recommendedName>
</protein>
<evidence type="ECO:0000256" key="8">
    <source>
        <dbReference type="SAM" id="Coils"/>
    </source>
</evidence>
<evidence type="ECO:0000259" key="9">
    <source>
        <dbReference type="PROSITE" id="PS50109"/>
    </source>
</evidence>
<dbReference type="FunFam" id="3.30.565.10:FF:000016">
    <property type="entry name" value="Chemotaxis protein CheA, putative"/>
    <property type="match status" value="1"/>
</dbReference>
<dbReference type="Pfam" id="PF02518">
    <property type="entry name" value="HATPase_c"/>
    <property type="match status" value="1"/>
</dbReference>
<dbReference type="InterPro" id="IPR002545">
    <property type="entry name" value="CheW-lke_dom"/>
</dbReference>
<sequence length="754" mass="83806">MISTTSAQEIFSEEALEHLDVLEAGLLALEDDPGEQANQSMIDQLFRSAHSLKGAAALLKYQAISEIAHEVENLLEAIKLGTLHPGERLLDALLAAIDGMRTLLQMIGRPDYADFSALQALRLCQQLQTACSSQEPEEEKESTAGILAAQVPGQRQTSSVKVEIDQIDQLMRVLGEMTMTKNHLLEQVQQAEQMKEEIDFAQERLLREVRRFSERHEYARPQEAVPADGASLVADFEELEFDRYDELNLFSRKLHEMSNDIQEALVSIRSAFGQISVDVEVLDRMTAELKDRLSVIRTLPVERLYQRFRRTFRDLVRASGVQAELRFEGGETRLGRTVIDGLFDPLVHLLRNALAHGIESVEERRAQGKPDSGTIRILTQRRGNSALIRIEDDGRGIPLEQVRHKAVSLGWLAAEERPDDQALIDLIFRPGFSTRSAVDDIAGRGVGLDAVLSRLSDLNGTVDVETDAGRGTCFILQIPLSLIIINVIQFRLGTQLFVLPTALIEEIQSCIDIPAGARFMHRQEESYRLVDLNHLLAQPCQDDSRRCVLYVRTLGARLGLLVEEVISQEDTVIRPFGRLLADMPVFSGTSVSGGGQIRLVLNPARLAQVVDQEAGGDPAATTGAVTPAKAAVARVLVVDDSLSVRKYASLILEHQGVEVFTATNGQEALDLLLDKEVDLVLTDLEMPVMHGYELLAEMRRREALRRIPVVVISSRSGEAHQNKARQLGAADYLVKPFDEQRLVDMVREHTLCTL</sequence>
<accession>A0A1G7AGQ2</accession>
<evidence type="ECO:0000256" key="6">
    <source>
        <dbReference type="PROSITE-ProRule" id="PRU00110"/>
    </source>
</evidence>
<gene>
    <name evidence="12" type="ORF">SAMN05661003_10435</name>
</gene>
<evidence type="ECO:0000256" key="3">
    <source>
        <dbReference type="ARBA" id="ARBA00022553"/>
    </source>
</evidence>
<reference evidence="13" key="1">
    <citation type="submission" date="2016-10" db="EMBL/GenBank/DDBJ databases">
        <authorList>
            <person name="Varghese N."/>
            <person name="Submissions S."/>
        </authorList>
    </citation>
    <scope>NUCLEOTIDE SEQUENCE [LARGE SCALE GENOMIC DNA]</scope>
    <source>
        <strain evidence="13">DSM 8987</strain>
    </source>
</reference>
<dbReference type="Pfam" id="PF01584">
    <property type="entry name" value="CheW"/>
    <property type="match status" value="1"/>
</dbReference>
<dbReference type="Pfam" id="PF01627">
    <property type="entry name" value="Hpt"/>
    <property type="match status" value="1"/>
</dbReference>
<dbReference type="SMART" id="SM00073">
    <property type="entry name" value="HPT"/>
    <property type="match status" value="1"/>
</dbReference>
<feature type="domain" description="HPt" evidence="11">
    <location>
        <begin position="1"/>
        <end position="107"/>
    </location>
</feature>
<dbReference type="PROSITE" id="PS50110">
    <property type="entry name" value="RESPONSE_REGULATORY"/>
    <property type="match status" value="1"/>
</dbReference>
<dbReference type="PANTHER" id="PTHR43395:SF1">
    <property type="entry name" value="CHEMOTAXIS PROTEIN CHEA"/>
    <property type="match status" value="1"/>
</dbReference>
<evidence type="ECO:0000313" key="12">
    <source>
        <dbReference type="EMBL" id="SDE13873.1"/>
    </source>
</evidence>
<dbReference type="EC" id="2.7.13.3" evidence="2"/>
<evidence type="ECO:0000256" key="5">
    <source>
        <dbReference type="ARBA" id="ARBA00022777"/>
    </source>
</evidence>
<dbReference type="InterPro" id="IPR051315">
    <property type="entry name" value="Bact_Chemotaxis_CheA"/>
</dbReference>
<keyword evidence="13" id="KW-1185">Reference proteome</keyword>
<evidence type="ECO:0000313" key="13">
    <source>
        <dbReference type="Proteomes" id="UP000243205"/>
    </source>
</evidence>
<dbReference type="SUPFAM" id="SSF52172">
    <property type="entry name" value="CheY-like"/>
    <property type="match status" value="1"/>
</dbReference>
<dbReference type="InterPro" id="IPR004105">
    <property type="entry name" value="CheA-like_dim"/>
</dbReference>
<dbReference type="CDD" id="cd00088">
    <property type="entry name" value="HPT"/>
    <property type="match status" value="1"/>
</dbReference>
<feature type="domain" description="Response regulatory" evidence="10">
    <location>
        <begin position="634"/>
        <end position="750"/>
    </location>
</feature>
<feature type="modified residue" description="4-aspartylphosphate" evidence="7">
    <location>
        <position position="683"/>
    </location>
</feature>
<dbReference type="GO" id="GO:0005737">
    <property type="term" value="C:cytoplasm"/>
    <property type="evidence" value="ECO:0007669"/>
    <property type="project" value="InterPro"/>
</dbReference>
<dbReference type="Pfam" id="PF02895">
    <property type="entry name" value="H-kinase_dim"/>
    <property type="match status" value="1"/>
</dbReference>
<dbReference type="InterPro" id="IPR037006">
    <property type="entry name" value="CheA-like_homodim_sf"/>
</dbReference>
<dbReference type="InterPro" id="IPR003594">
    <property type="entry name" value="HATPase_dom"/>
</dbReference>
<dbReference type="SUPFAM" id="SSF55874">
    <property type="entry name" value="ATPase domain of HSP90 chaperone/DNA topoisomerase II/histidine kinase"/>
    <property type="match status" value="1"/>
</dbReference>
<dbReference type="Gene3D" id="2.30.30.40">
    <property type="entry name" value="SH3 Domains"/>
    <property type="match status" value="1"/>
</dbReference>
<dbReference type="Proteomes" id="UP000243205">
    <property type="component" value="Unassembled WGS sequence"/>
</dbReference>
<feature type="domain" description="Histidine kinase" evidence="9">
    <location>
        <begin position="256"/>
        <end position="482"/>
    </location>
</feature>
<feature type="coiled-coil region" evidence="8">
    <location>
        <begin position="184"/>
        <end position="211"/>
    </location>
</feature>
<dbReference type="AlphaFoldDB" id="A0A1G7AGQ2"/>
<keyword evidence="3 7" id="KW-0597">Phosphoprotein</keyword>
<comment type="catalytic activity">
    <reaction evidence="1">
        <text>ATP + protein L-histidine = ADP + protein N-phospho-L-histidine.</text>
        <dbReference type="EC" id="2.7.13.3"/>
    </reaction>
</comment>
<dbReference type="SMART" id="SM00260">
    <property type="entry name" value="CheW"/>
    <property type="match status" value="1"/>
</dbReference>
<feature type="modified residue" description="Phosphohistidine" evidence="6">
    <location>
        <position position="50"/>
    </location>
</feature>
<evidence type="ECO:0000259" key="10">
    <source>
        <dbReference type="PROSITE" id="PS50110"/>
    </source>
</evidence>
<organism evidence="12 13">
    <name type="scientific">Desulfuromonas thiophila</name>
    <dbReference type="NCBI Taxonomy" id="57664"/>
    <lineage>
        <taxon>Bacteria</taxon>
        <taxon>Pseudomonadati</taxon>
        <taxon>Thermodesulfobacteriota</taxon>
        <taxon>Desulfuromonadia</taxon>
        <taxon>Desulfuromonadales</taxon>
        <taxon>Desulfuromonadaceae</taxon>
        <taxon>Desulfuromonas</taxon>
    </lineage>
</organism>
<dbReference type="SUPFAM" id="SSF50341">
    <property type="entry name" value="CheW-like"/>
    <property type="match status" value="1"/>
</dbReference>
<dbReference type="Gene3D" id="3.40.50.2300">
    <property type="match status" value="1"/>
</dbReference>
<keyword evidence="4" id="KW-0808">Transferase</keyword>
<evidence type="ECO:0000256" key="4">
    <source>
        <dbReference type="ARBA" id="ARBA00022679"/>
    </source>
</evidence>
<dbReference type="InterPro" id="IPR004358">
    <property type="entry name" value="Sig_transdc_His_kin-like_C"/>
</dbReference>
<evidence type="ECO:0000259" key="11">
    <source>
        <dbReference type="PROSITE" id="PS50894"/>
    </source>
</evidence>
<proteinExistence type="predicted"/>
<dbReference type="Gene3D" id="3.30.565.10">
    <property type="entry name" value="Histidine kinase-like ATPase, C-terminal domain"/>
    <property type="match status" value="1"/>
</dbReference>
<evidence type="ECO:0000256" key="1">
    <source>
        <dbReference type="ARBA" id="ARBA00000085"/>
    </source>
</evidence>
<dbReference type="RefSeq" id="WP_092077050.1">
    <property type="nucleotide sequence ID" value="NZ_CALFZY010000038.1"/>
</dbReference>
<dbReference type="InterPro" id="IPR008207">
    <property type="entry name" value="Sig_transdc_His_kin_Hpt_dom"/>
</dbReference>
<dbReference type="InterPro" id="IPR036890">
    <property type="entry name" value="HATPase_C_sf"/>
</dbReference>
<dbReference type="Gene3D" id="1.20.120.160">
    <property type="entry name" value="HPT domain"/>
    <property type="match status" value="1"/>
</dbReference>
<dbReference type="EMBL" id="FNAQ01000004">
    <property type="protein sequence ID" value="SDE13873.1"/>
    <property type="molecule type" value="Genomic_DNA"/>
</dbReference>
<dbReference type="GO" id="GO:0006935">
    <property type="term" value="P:chemotaxis"/>
    <property type="evidence" value="ECO:0007669"/>
    <property type="project" value="InterPro"/>
</dbReference>
<dbReference type="InterPro" id="IPR001789">
    <property type="entry name" value="Sig_transdc_resp-reg_receiver"/>
</dbReference>
<dbReference type="SMART" id="SM00448">
    <property type="entry name" value="REC"/>
    <property type="match status" value="1"/>
</dbReference>
<dbReference type="PANTHER" id="PTHR43395">
    <property type="entry name" value="SENSOR HISTIDINE KINASE CHEA"/>
    <property type="match status" value="1"/>
</dbReference>
<dbReference type="PROSITE" id="PS50109">
    <property type="entry name" value="HIS_KIN"/>
    <property type="match status" value="1"/>
</dbReference>
<evidence type="ECO:0000256" key="7">
    <source>
        <dbReference type="PROSITE-ProRule" id="PRU00169"/>
    </source>
</evidence>
<evidence type="ECO:0000256" key="2">
    <source>
        <dbReference type="ARBA" id="ARBA00012438"/>
    </source>
</evidence>
<dbReference type="InterPro" id="IPR036641">
    <property type="entry name" value="HPT_dom_sf"/>
</dbReference>
<dbReference type="SMART" id="SM01231">
    <property type="entry name" value="H-kinase_dim"/>
    <property type="match status" value="1"/>
</dbReference>
<dbReference type="OrthoDB" id="9803176at2"/>
<dbReference type="SUPFAM" id="SSF47226">
    <property type="entry name" value="Histidine-containing phosphotransfer domain, HPT domain"/>
    <property type="match status" value="1"/>
</dbReference>
<dbReference type="STRING" id="57664.SAMN05661003_10435"/>